<reference evidence="1 2" key="1">
    <citation type="submission" date="2023-09" db="EMBL/GenBank/DDBJ databases">
        <title>Nesidiocoris tenuis whole genome shotgun sequence.</title>
        <authorList>
            <person name="Shibata T."/>
            <person name="Shimoda M."/>
            <person name="Kobayashi T."/>
            <person name="Uehara T."/>
        </authorList>
    </citation>
    <scope>NUCLEOTIDE SEQUENCE [LARGE SCALE GENOMIC DNA]</scope>
    <source>
        <strain evidence="1 2">Japan</strain>
    </source>
</reference>
<evidence type="ECO:0000313" key="2">
    <source>
        <dbReference type="Proteomes" id="UP001307889"/>
    </source>
</evidence>
<protein>
    <submittedName>
        <fullName evidence="1">Uncharacterized protein</fullName>
    </submittedName>
</protein>
<dbReference type="Proteomes" id="UP001307889">
    <property type="component" value="Chromosome 2"/>
</dbReference>
<organism evidence="1 2">
    <name type="scientific">Nesidiocoris tenuis</name>
    <dbReference type="NCBI Taxonomy" id="355587"/>
    <lineage>
        <taxon>Eukaryota</taxon>
        <taxon>Metazoa</taxon>
        <taxon>Ecdysozoa</taxon>
        <taxon>Arthropoda</taxon>
        <taxon>Hexapoda</taxon>
        <taxon>Insecta</taxon>
        <taxon>Pterygota</taxon>
        <taxon>Neoptera</taxon>
        <taxon>Paraneoptera</taxon>
        <taxon>Hemiptera</taxon>
        <taxon>Heteroptera</taxon>
        <taxon>Panheteroptera</taxon>
        <taxon>Cimicomorpha</taxon>
        <taxon>Miridae</taxon>
        <taxon>Dicyphina</taxon>
        <taxon>Nesidiocoris</taxon>
    </lineage>
</organism>
<keyword evidence="2" id="KW-1185">Reference proteome</keyword>
<dbReference type="EMBL" id="AP028910">
    <property type="protein sequence ID" value="BES90820.1"/>
    <property type="molecule type" value="Genomic_DNA"/>
</dbReference>
<name>A0ABN7AEW3_9HEMI</name>
<sequence length="178" mass="19674">MERKAVFLVAALATVFYQIPGLLAKPGFESHKGSNIGSFFPVDGETENTNIFTLNIFCSFIETLKSWCNQNHCLFEAPLRNLQEIVCGAQIPAFDSEDIFLRNRPSSTLKNIPNGVKGKDENIGGSVGHFGLSSALGCFIGDINKCQELHMKNASPENYEILPSKFVLEDHMIQLAFT</sequence>
<accession>A0ABN7AEW3</accession>
<gene>
    <name evidence="1" type="ORF">NTJ_03628</name>
</gene>
<proteinExistence type="predicted"/>
<evidence type="ECO:0000313" key="1">
    <source>
        <dbReference type="EMBL" id="BES90820.1"/>
    </source>
</evidence>